<dbReference type="RefSeq" id="WP_238206379.1">
    <property type="nucleotide sequence ID" value="NZ_JBHTND010000013.1"/>
</dbReference>
<feature type="transmembrane region" description="Helical" evidence="1">
    <location>
        <begin position="19"/>
        <end position="38"/>
    </location>
</feature>
<evidence type="ECO:0000256" key="1">
    <source>
        <dbReference type="SAM" id="Phobius"/>
    </source>
</evidence>
<feature type="transmembrane region" description="Helical" evidence="1">
    <location>
        <begin position="43"/>
        <end position="61"/>
    </location>
</feature>
<evidence type="ECO:0000313" key="2">
    <source>
        <dbReference type="EMBL" id="MFD1302189.1"/>
    </source>
</evidence>
<keyword evidence="3" id="KW-1185">Reference proteome</keyword>
<dbReference type="EMBL" id="JBHTND010000013">
    <property type="protein sequence ID" value="MFD1302189.1"/>
    <property type="molecule type" value="Genomic_DNA"/>
</dbReference>
<gene>
    <name evidence="2" type="ORF">ACFQ4G_11470</name>
</gene>
<evidence type="ECO:0000313" key="3">
    <source>
        <dbReference type="Proteomes" id="UP001597176"/>
    </source>
</evidence>
<sequence length="109" mass="11662">MSAPINTINVKGLVVERTIVAFAKPIALGFICFVSILYISKNVGAAFVISLVPLLLGWLGIMETFAYAIAAMVFLAAVAWAATPVSVKGILAEHSERALTDIQQEIKSR</sequence>
<proteinExistence type="predicted"/>
<name>A0ABW3WXV9_9HYPH</name>
<organism evidence="2 3">
    <name type="scientific">Methylobacterium marchantiae</name>
    <dbReference type="NCBI Taxonomy" id="600331"/>
    <lineage>
        <taxon>Bacteria</taxon>
        <taxon>Pseudomonadati</taxon>
        <taxon>Pseudomonadota</taxon>
        <taxon>Alphaproteobacteria</taxon>
        <taxon>Hyphomicrobiales</taxon>
        <taxon>Methylobacteriaceae</taxon>
        <taxon>Methylobacterium</taxon>
    </lineage>
</organism>
<feature type="transmembrane region" description="Helical" evidence="1">
    <location>
        <begin position="67"/>
        <end position="87"/>
    </location>
</feature>
<comment type="caution">
    <text evidence="2">The sequence shown here is derived from an EMBL/GenBank/DDBJ whole genome shotgun (WGS) entry which is preliminary data.</text>
</comment>
<reference evidence="3" key="1">
    <citation type="journal article" date="2019" name="Int. J. Syst. Evol. Microbiol.">
        <title>The Global Catalogue of Microorganisms (GCM) 10K type strain sequencing project: providing services to taxonomists for standard genome sequencing and annotation.</title>
        <authorList>
            <consortium name="The Broad Institute Genomics Platform"/>
            <consortium name="The Broad Institute Genome Sequencing Center for Infectious Disease"/>
            <person name="Wu L."/>
            <person name="Ma J."/>
        </authorList>
    </citation>
    <scope>NUCLEOTIDE SEQUENCE [LARGE SCALE GENOMIC DNA]</scope>
    <source>
        <strain evidence="3">CCUG 56108</strain>
    </source>
</reference>
<keyword evidence="1" id="KW-0472">Membrane</keyword>
<dbReference type="Proteomes" id="UP001597176">
    <property type="component" value="Unassembled WGS sequence"/>
</dbReference>
<keyword evidence="1" id="KW-0812">Transmembrane</keyword>
<keyword evidence="1" id="KW-1133">Transmembrane helix</keyword>
<accession>A0ABW3WXV9</accession>
<protein>
    <submittedName>
        <fullName evidence="2">Uncharacterized protein</fullName>
    </submittedName>
</protein>